<evidence type="ECO:0000313" key="3">
    <source>
        <dbReference type="Proteomes" id="UP001142055"/>
    </source>
</evidence>
<dbReference type="AlphaFoldDB" id="A0A9Q0RSB1"/>
<dbReference type="Gene3D" id="2.30.30.140">
    <property type="match status" value="1"/>
</dbReference>
<dbReference type="PANTHER" id="PTHR10603">
    <property type="entry name" value="FRAGILE X MENTAL RETARDATION SYNDROME-RELATED PROTEIN"/>
    <property type="match status" value="1"/>
</dbReference>
<protein>
    <recommendedName>
        <fullName evidence="4">K Homology domain-containing protein</fullName>
    </recommendedName>
</protein>
<dbReference type="GO" id="GO:0003730">
    <property type="term" value="F:mRNA 3'-UTR binding"/>
    <property type="evidence" value="ECO:0007669"/>
    <property type="project" value="TreeGrafter"/>
</dbReference>
<dbReference type="GO" id="GO:0005634">
    <property type="term" value="C:nucleus"/>
    <property type="evidence" value="ECO:0007669"/>
    <property type="project" value="TreeGrafter"/>
</dbReference>
<dbReference type="PROSITE" id="PS50084">
    <property type="entry name" value="KH_TYPE_1"/>
    <property type="match status" value="1"/>
</dbReference>
<dbReference type="GO" id="GO:0098793">
    <property type="term" value="C:presynapse"/>
    <property type="evidence" value="ECO:0007669"/>
    <property type="project" value="GOC"/>
</dbReference>
<dbReference type="EMBL" id="JAPWDV010000001">
    <property type="protein sequence ID" value="KAJ6224646.1"/>
    <property type="molecule type" value="Genomic_DNA"/>
</dbReference>
<sequence length="487" mass="55117">MDQQIDIINGNVINGNMNPIPTPQSTLTSISCVSTNLDPSDAMIELLDNGLVEALITVNQDTGESKLWHDAYIIDCEDVGQLSSSNSASNAIISVVLAIEGEDHSVTIANQTNVYMCTMDQIRFKLPQTSSDKPMNVDIGMKVDVRTESRAPFICWETGTVQRFNEDYFVVQFETKKSVDIIPKSRVRATNSNVSLTELGINPFYQFSIAFSNELLKVVHDNMEWLASKDLHKDFKKVLKLITVYSDRKTKSLVCIGYTTKEKEFARHQMINRAQLLATMHFEKLRDDYFYRNRTKTITGINSTIIGKEYILNVVVEKKYVGLGVGRGGANIQKARNIPGIYSVELNEPRSTFVIIGDSLESCENAATIVNFSEELISFPPDYEMLLSDAKFMNEIINKLGIYKVEYWIHSQTQSGKNELLVLGKHKSIQDFKLLIDYQKVEQDEINQLKCLRNQLYQNLYNSGHRIKSNKVNSLVKNFAEAVKLGL</sequence>
<keyword evidence="3" id="KW-1185">Reference proteome</keyword>
<dbReference type="GO" id="GO:0043005">
    <property type="term" value="C:neuron projection"/>
    <property type="evidence" value="ECO:0007669"/>
    <property type="project" value="TreeGrafter"/>
</dbReference>
<keyword evidence="1" id="KW-0694">RNA-binding</keyword>
<name>A0A9Q0RSB1_BLOTA</name>
<evidence type="ECO:0000256" key="1">
    <source>
        <dbReference type="PROSITE-ProRule" id="PRU00117"/>
    </source>
</evidence>
<dbReference type="GO" id="GO:0043488">
    <property type="term" value="P:regulation of mRNA stability"/>
    <property type="evidence" value="ECO:0007669"/>
    <property type="project" value="TreeGrafter"/>
</dbReference>
<dbReference type="GO" id="GO:0048513">
    <property type="term" value="P:animal organ development"/>
    <property type="evidence" value="ECO:0007669"/>
    <property type="project" value="TreeGrafter"/>
</dbReference>
<dbReference type="GO" id="GO:0045182">
    <property type="term" value="F:translation regulator activity"/>
    <property type="evidence" value="ECO:0007669"/>
    <property type="project" value="TreeGrafter"/>
</dbReference>
<reference evidence="2" key="1">
    <citation type="submission" date="2022-12" db="EMBL/GenBank/DDBJ databases">
        <title>Genome assemblies of Blomia tropicalis.</title>
        <authorList>
            <person name="Cui Y."/>
        </authorList>
    </citation>
    <scope>NUCLEOTIDE SEQUENCE</scope>
    <source>
        <tissue evidence="2">Adult mites</tissue>
    </source>
</reference>
<dbReference type="GO" id="GO:0099577">
    <property type="term" value="P:regulation of translation at presynapse, modulating synaptic transmission"/>
    <property type="evidence" value="ECO:0007669"/>
    <property type="project" value="TreeGrafter"/>
</dbReference>
<proteinExistence type="predicted"/>
<dbReference type="GO" id="GO:0010494">
    <property type="term" value="C:cytoplasmic stress granule"/>
    <property type="evidence" value="ECO:0007669"/>
    <property type="project" value="TreeGrafter"/>
</dbReference>
<dbReference type="OMA" id="CENAATI"/>
<dbReference type="SUPFAM" id="SSF54791">
    <property type="entry name" value="Eukaryotic type KH-domain (KH-domain type I)"/>
    <property type="match status" value="1"/>
</dbReference>
<comment type="caution">
    <text evidence="2">The sequence shown here is derived from an EMBL/GenBank/DDBJ whole genome shotgun (WGS) entry which is preliminary data.</text>
</comment>
<dbReference type="InterPro" id="IPR040148">
    <property type="entry name" value="FMR1"/>
</dbReference>
<dbReference type="Gene3D" id="3.30.1370.10">
    <property type="entry name" value="K Homology domain, type 1"/>
    <property type="match status" value="1"/>
</dbReference>
<dbReference type="InterPro" id="IPR036612">
    <property type="entry name" value="KH_dom_type_1_sf"/>
</dbReference>
<dbReference type="PANTHER" id="PTHR10603:SF7">
    <property type="entry name" value="FRAGILE X MESSENGER RIBONUCLEOPROTEIN 1 HOMOLOG"/>
    <property type="match status" value="1"/>
</dbReference>
<dbReference type="GO" id="GO:0045727">
    <property type="term" value="P:positive regulation of translation"/>
    <property type="evidence" value="ECO:0007669"/>
    <property type="project" value="TreeGrafter"/>
</dbReference>
<organism evidence="2 3">
    <name type="scientific">Blomia tropicalis</name>
    <name type="common">Mite</name>
    <dbReference type="NCBI Taxonomy" id="40697"/>
    <lineage>
        <taxon>Eukaryota</taxon>
        <taxon>Metazoa</taxon>
        <taxon>Ecdysozoa</taxon>
        <taxon>Arthropoda</taxon>
        <taxon>Chelicerata</taxon>
        <taxon>Arachnida</taxon>
        <taxon>Acari</taxon>
        <taxon>Acariformes</taxon>
        <taxon>Sarcoptiformes</taxon>
        <taxon>Astigmata</taxon>
        <taxon>Glycyphagoidea</taxon>
        <taxon>Echimyopodidae</taxon>
        <taxon>Blomia</taxon>
    </lineage>
</organism>
<dbReference type="Proteomes" id="UP001142055">
    <property type="component" value="Chromosome 1"/>
</dbReference>
<evidence type="ECO:0000313" key="2">
    <source>
        <dbReference type="EMBL" id="KAJ6224646.1"/>
    </source>
</evidence>
<gene>
    <name evidence="2" type="ORF">RDWZM_003191</name>
</gene>
<dbReference type="GO" id="GO:0051028">
    <property type="term" value="P:mRNA transport"/>
    <property type="evidence" value="ECO:0007669"/>
    <property type="project" value="TreeGrafter"/>
</dbReference>
<dbReference type="GO" id="GO:0048170">
    <property type="term" value="P:positive regulation of long-term neuronal synaptic plasticity"/>
    <property type="evidence" value="ECO:0007669"/>
    <property type="project" value="TreeGrafter"/>
</dbReference>
<evidence type="ECO:0008006" key="4">
    <source>
        <dbReference type="Google" id="ProtNLM"/>
    </source>
</evidence>
<accession>A0A9Q0RSB1</accession>